<dbReference type="EMBL" id="QRNB01000118">
    <property type="protein sequence ID" value="RHK07370.1"/>
    <property type="molecule type" value="Genomic_DNA"/>
</dbReference>
<gene>
    <name evidence="1" type="ORF">DW079_13895</name>
</gene>
<dbReference type="InterPro" id="IPR025935">
    <property type="entry name" value="AbiH"/>
</dbReference>
<evidence type="ECO:0000313" key="1">
    <source>
        <dbReference type="EMBL" id="RHK07370.1"/>
    </source>
</evidence>
<organism evidence="1 2">
    <name type="scientific">Segatella copri</name>
    <dbReference type="NCBI Taxonomy" id="165179"/>
    <lineage>
        <taxon>Bacteria</taxon>
        <taxon>Pseudomonadati</taxon>
        <taxon>Bacteroidota</taxon>
        <taxon>Bacteroidia</taxon>
        <taxon>Bacteroidales</taxon>
        <taxon>Prevotellaceae</taxon>
        <taxon>Segatella</taxon>
    </lineage>
</organism>
<reference evidence="1 2" key="1">
    <citation type="submission" date="2018-08" db="EMBL/GenBank/DDBJ databases">
        <title>A genome reference for cultivated species of the human gut microbiota.</title>
        <authorList>
            <person name="Zou Y."/>
            <person name="Xue W."/>
            <person name="Luo G."/>
        </authorList>
    </citation>
    <scope>NUCLEOTIDE SEQUENCE [LARGE SCALE GENOMIC DNA]</scope>
    <source>
        <strain evidence="1 2">AF46-2NS</strain>
    </source>
</reference>
<name>A0A3R6HSD1_9BACT</name>
<dbReference type="AlphaFoldDB" id="A0A3R6HSD1"/>
<comment type="caution">
    <text evidence="1">The sequence shown here is derived from an EMBL/GenBank/DDBJ whole genome shotgun (WGS) entry which is preliminary data.</text>
</comment>
<evidence type="ECO:0000313" key="2">
    <source>
        <dbReference type="Proteomes" id="UP000286211"/>
    </source>
</evidence>
<dbReference type="Proteomes" id="UP000286211">
    <property type="component" value="Unassembled WGS sequence"/>
</dbReference>
<accession>A0A3R6HSD1</accession>
<evidence type="ECO:0008006" key="3">
    <source>
        <dbReference type="Google" id="ProtNLM"/>
    </source>
</evidence>
<proteinExistence type="predicted"/>
<protein>
    <recommendedName>
        <fullName evidence="3">SIR2-like domain-containing protein</fullName>
    </recommendedName>
</protein>
<dbReference type="Pfam" id="PF14253">
    <property type="entry name" value="AbiH"/>
    <property type="match status" value="1"/>
</dbReference>
<sequence>MGEETLLIVGNGFDLSMGFKTSYGDFMKSSFFPKYDSTLCSHLRKQFQENMGWIDIEKELSEFSSMLISMKQDAKKKHIKWEYDSFREEYEELKSSLKAYLQEETKRAFGPSPETPAKRVIDQLPAGSKIISFNYTSIIERMTRDRFCALKSNLLHIHGSLAPNDDIVFGVEDSAKLPKEHVFLYKAHSRHLKVQEFSDWLNSAERIIFYGYSLGDTDHQYFEKFFRKLCSDDRTYTELVFYYYDQSSYDNLIWQLQMLTNHKLTQLQILNKIEFINCSM</sequence>